<dbReference type="RefSeq" id="WP_321206652.1">
    <property type="nucleotide sequence ID" value="NZ_CAWNJS010000001.1"/>
</dbReference>
<gene>
    <name evidence="1" type="ORF">NIES37_39320</name>
</gene>
<protein>
    <submittedName>
        <fullName evidence="1">Uncharacterized protein</fullName>
    </submittedName>
</protein>
<name>A0A1Z4N2K4_9CYAN</name>
<keyword evidence="2" id="KW-1185">Reference proteome</keyword>
<dbReference type="AlphaFoldDB" id="A0A1Z4N2K4"/>
<evidence type="ECO:0000313" key="1">
    <source>
        <dbReference type="EMBL" id="BAY99949.1"/>
    </source>
</evidence>
<dbReference type="EMBL" id="AP018248">
    <property type="protein sequence ID" value="BAY99949.1"/>
    <property type="molecule type" value="Genomic_DNA"/>
</dbReference>
<sequence>MMLTEEILVQKFTTVAKERCPEISDLLQYCHIELVSFYWGVNPKLCQYFVVYFPHQLFTSIIEYRDVFRNIAQDLGTSEAICMNATRIIRDPGSNLKQTNPVLWLELQWVVAQHIEM</sequence>
<dbReference type="KEGG" id="ttq:NIES37_39320"/>
<organism evidence="1 2">
    <name type="scientific">Tolypothrix tenuis PCC 7101</name>
    <dbReference type="NCBI Taxonomy" id="231146"/>
    <lineage>
        <taxon>Bacteria</taxon>
        <taxon>Bacillati</taxon>
        <taxon>Cyanobacteriota</taxon>
        <taxon>Cyanophyceae</taxon>
        <taxon>Nostocales</taxon>
        <taxon>Tolypothrichaceae</taxon>
        <taxon>Tolypothrix</taxon>
    </lineage>
</organism>
<proteinExistence type="predicted"/>
<dbReference type="Proteomes" id="UP000218785">
    <property type="component" value="Chromosome"/>
</dbReference>
<reference evidence="1 2" key="1">
    <citation type="submission" date="2017-06" db="EMBL/GenBank/DDBJ databases">
        <title>Genome sequencing of cyanobaciteial culture collection at National Institute for Environmental Studies (NIES).</title>
        <authorList>
            <person name="Hirose Y."/>
            <person name="Shimura Y."/>
            <person name="Fujisawa T."/>
            <person name="Nakamura Y."/>
            <person name="Kawachi M."/>
        </authorList>
    </citation>
    <scope>NUCLEOTIDE SEQUENCE [LARGE SCALE GENOMIC DNA]</scope>
    <source>
        <strain evidence="1 2">NIES-37</strain>
    </source>
</reference>
<accession>A0A1Z4N2K4</accession>
<evidence type="ECO:0000313" key="2">
    <source>
        <dbReference type="Proteomes" id="UP000218785"/>
    </source>
</evidence>